<gene>
    <name evidence="8" type="ORF">RI129_010586</name>
</gene>
<dbReference type="InterPro" id="IPR013057">
    <property type="entry name" value="AA_transpt_TM"/>
</dbReference>
<feature type="transmembrane region" description="Helical" evidence="6">
    <location>
        <begin position="80"/>
        <end position="102"/>
    </location>
</feature>
<evidence type="ECO:0000256" key="6">
    <source>
        <dbReference type="SAM" id="Phobius"/>
    </source>
</evidence>
<feature type="transmembrane region" description="Helical" evidence="6">
    <location>
        <begin position="144"/>
        <end position="167"/>
    </location>
</feature>
<evidence type="ECO:0000313" key="9">
    <source>
        <dbReference type="Proteomes" id="UP001329430"/>
    </source>
</evidence>
<evidence type="ECO:0000256" key="3">
    <source>
        <dbReference type="ARBA" id="ARBA00022989"/>
    </source>
</evidence>
<keyword evidence="3 6" id="KW-1133">Transmembrane helix</keyword>
<reference evidence="8 9" key="1">
    <citation type="journal article" date="2024" name="Insects">
        <title>An Improved Chromosome-Level Genome Assembly of the Firefly Pyrocoelia pectoralis.</title>
        <authorList>
            <person name="Fu X."/>
            <person name="Meyer-Rochow V.B."/>
            <person name="Ballantyne L."/>
            <person name="Zhu X."/>
        </authorList>
    </citation>
    <scope>NUCLEOTIDE SEQUENCE [LARGE SCALE GENOMIC DNA]</scope>
    <source>
        <strain evidence="8">XCY_ONT2</strain>
    </source>
</reference>
<feature type="transmembrane region" description="Helical" evidence="6">
    <location>
        <begin position="210"/>
        <end position="227"/>
    </location>
</feature>
<dbReference type="Proteomes" id="UP001329430">
    <property type="component" value="Chromosome 8"/>
</dbReference>
<feature type="transmembrane region" description="Helical" evidence="6">
    <location>
        <begin position="179"/>
        <end position="198"/>
    </location>
</feature>
<feature type="transmembrane region" description="Helical" evidence="6">
    <location>
        <begin position="392"/>
        <end position="412"/>
    </location>
</feature>
<feature type="transmembrane region" description="Helical" evidence="6">
    <location>
        <begin position="277"/>
        <end position="301"/>
    </location>
</feature>
<accession>A0AAN7UYY6</accession>
<feature type="compositionally biased region" description="Basic and acidic residues" evidence="5">
    <location>
        <begin position="1"/>
        <end position="11"/>
    </location>
</feature>
<feature type="domain" description="Amino acid transporter transmembrane" evidence="7">
    <location>
        <begin position="48"/>
        <end position="451"/>
    </location>
</feature>
<dbReference type="AlphaFoldDB" id="A0AAN7UYY6"/>
<dbReference type="GO" id="GO:0015179">
    <property type="term" value="F:L-amino acid transmembrane transporter activity"/>
    <property type="evidence" value="ECO:0007669"/>
    <property type="project" value="TreeGrafter"/>
</dbReference>
<dbReference type="PANTHER" id="PTHR22950:SF680">
    <property type="entry name" value="PROTON-COUPLED AMINO ACID TRANSPORTER 4-LIKE PROTEIN"/>
    <property type="match status" value="1"/>
</dbReference>
<feature type="transmembrane region" description="Helical" evidence="6">
    <location>
        <begin position="366"/>
        <end position="386"/>
    </location>
</feature>
<sequence>MSGGGVKKDYINHGFTPEHGLQLKGNDKNIGNESENQYDPYLHRKVAHPTTNLETLIHLLKGSCGTGILAMPKAISNSGYVLGTISTFIIGSICTYCIHLLINCQYELCKRRKTPSLSYPEIAEAAFAEGPKPLRKFAPYSGHFVNVFLLIYQFGICCVYIVFVGMNIQAVANEYVKEIAVELYMLMILLPLILVNWIRNLKRLAPFSTFANIISAGSFGIILYYIFTSGFTFEEREPVSNIESFPLFFGTVLFALEAIGLIMPLENEMKKPKSMGGTFGVLNIGMCSIVLLYAIIGFFGYLTYGPSVEGTITLSLPKGDVAAQVCKIALAIAMFITYTVQYYVAIDIIWNQYIGTKFANHKRSMIYEYVARTILVLLTFVLAVSVPALDLFISLFGALSLSAAGIAIPAAIETCTFWYERRGLQFYIMVITNTTLIVFGILGLFAGTYTSLREIIHKFS</sequence>
<dbReference type="Pfam" id="PF01490">
    <property type="entry name" value="Aa_trans"/>
    <property type="match status" value="1"/>
</dbReference>
<evidence type="ECO:0000256" key="5">
    <source>
        <dbReference type="SAM" id="MobiDB-lite"/>
    </source>
</evidence>
<name>A0AAN7UYY6_9COLE</name>
<feature type="transmembrane region" description="Helical" evidence="6">
    <location>
        <begin position="247"/>
        <end position="265"/>
    </location>
</feature>
<evidence type="ECO:0000313" key="8">
    <source>
        <dbReference type="EMBL" id="KAK5639775.1"/>
    </source>
</evidence>
<keyword evidence="9" id="KW-1185">Reference proteome</keyword>
<evidence type="ECO:0000259" key="7">
    <source>
        <dbReference type="Pfam" id="PF01490"/>
    </source>
</evidence>
<feature type="transmembrane region" description="Helical" evidence="6">
    <location>
        <begin position="321"/>
        <end position="345"/>
    </location>
</feature>
<keyword evidence="4 6" id="KW-0472">Membrane</keyword>
<dbReference type="GO" id="GO:0005774">
    <property type="term" value="C:vacuolar membrane"/>
    <property type="evidence" value="ECO:0007669"/>
    <property type="project" value="TreeGrafter"/>
</dbReference>
<evidence type="ECO:0000256" key="1">
    <source>
        <dbReference type="ARBA" id="ARBA00004141"/>
    </source>
</evidence>
<organism evidence="8 9">
    <name type="scientific">Pyrocoelia pectoralis</name>
    <dbReference type="NCBI Taxonomy" id="417401"/>
    <lineage>
        <taxon>Eukaryota</taxon>
        <taxon>Metazoa</taxon>
        <taxon>Ecdysozoa</taxon>
        <taxon>Arthropoda</taxon>
        <taxon>Hexapoda</taxon>
        <taxon>Insecta</taxon>
        <taxon>Pterygota</taxon>
        <taxon>Neoptera</taxon>
        <taxon>Endopterygota</taxon>
        <taxon>Coleoptera</taxon>
        <taxon>Polyphaga</taxon>
        <taxon>Elateriformia</taxon>
        <taxon>Elateroidea</taxon>
        <taxon>Lampyridae</taxon>
        <taxon>Lampyrinae</taxon>
        <taxon>Pyrocoelia</taxon>
    </lineage>
</organism>
<evidence type="ECO:0000256" key="4">
    <source>
        <dbReference type="ARBA" id="ARBA00023136"/>
    </source>
</evidence>
<dbReference type="PANTHER" id="PTHR22950">
    <property type="entry name" value="AMINO ACID TRANSPORTER"/>
    <property type="match status" value="1"/>
</dbReference>
<keyword evidence="2 6" id="KW-0812">Transmembrane</keyword>
<dbReference type="EMBL" id="JAVRBK010000008">
    <property type="protein sequence ID" value="KAK5639775.1"/>
    <property type="molecule type" value="Genomic_DNA"/>
</dbReference>
<proteinExistence type="predicted"/>
<feature type="region of interest" description="Disordered" evidence="5">
    <location>
        <begin position="1"/>
        <end position="29"/>
    </location>
</feature>
<comment type="subcellular location">
    <subcellularLocation>
        <location evidence="1">Membrane</location>
        <topology evidence="1">Multi-pass membrane protein</topology>
    </subcellularLocation>
</comment>
<comment type="caution">
    <text evidence="8">The sequence shown here is derived from an EMBL/GenBank/DDBJ whole genome shotgun (WGS) entry which is preliminary data.</text>
</comment>
<feature type="transmembrane region" description="Helical" evidence="6">
    <location>
        <begin position="424"/>
        <end position="446"/>
    </location>
</feature>
<protein>
    <recommendedName>
        <fullName evidence="7">Amino acid transporter transmembrane domain-containing protein</fullName>
    </recommendedName>
</protein>
<evidence type="ECO:0000256" key="2">
    <source>
        <dbReference type="ARBA" id="ARBA00022692"/>
    </source>
</evidence>